<reference evidence="2" key="2">
    <citation type="submission" date="2020-09" db="EMBL/GenBank/DDBJ databases">
        <authorList>
            <person name="Kikuchi T."/>
        </authorList>
    </citation>
    <scope>NUCLEOTIDE SEQUENCE</scope>
    <source>
        <strain evidence="2">Ka4C1</strain>
    </source>
</reference>
<keyword evidence="1" id="KW-1133">Transmembrane helix</keyword>
<dbReference type="OrthoDB" id="5876825at2759"/>
<dbReference type="EMBL" id="CAJFDI010000003">
    <property type="protein sequence ID" value="CAD5221366.1"/>
    <property type="molecule type" value="Genomic_DNA"/>
</dbReference>
<dbReference type="WBParaSite" id="BXY_1637500.1">
    <property type="protein sequence ID" value="BXY_1637500.1"/>
    <property type="gene ID" value="BXY_1637500"/>
</dbReference>
<dbReference type="AlphaFoldDB" id="A0A1I7STK5"/>
<proteinExistence type="predicted"/>
<keyword evidence="1" id="KW-0812">Transmembrane</keyword>
<dbReference type="eggNOG" id="ENOG502STNQ">
    <property type="taxonomic scope" value="Eukaryota"/>
</dbReference>
<feature type="transmembrane region" description="Helical" evidence="1">
    <location>
        <begin position="6"/>
        <end position="26"/>
    </location>
</feature>
<dbReference type="Proteomes" id="UP000095284">
    <property type="component" value="Unplaced"/>
</dbReference>
<evidence type="ECO:0000256" key="1">
    <source>
        <dbReference type="SAM" id="Phobius"/>
    </source>
</evidence>
<reference evidence="5" key="1">
    <citation type="submission" date="2016-11" db="UniProtKB">
        <authorList>
            <consortium name="WormBaseParasite"/>
        </authorList>
    </citation>
    <scope>IDENTIFICATION</scope>
</reference>
<evidence type="ECO:0000313" key="3">
    <source>
        <dbReference type="Proteomes" id="UP000095284"/>
    </source>
</evidence>
<evidence type="ECO:0000313" key="5">
    <source>
        <dbReference type="WBParaSite" id="BXY_1637500.1"/>
    </source>
</evidence>
<sequence>MNVLLVIFSVNMFLLILGIGISWYDIRLYGSGLYLALVSIVTVVIVLAFCLVGTDEQTQPTVAKQMWSKSQQTIRRYTTVRRGRNNQVNLEMVRHTEGSESSNIICAEKVVVKVSHSPPKKQQSVRFNDIEEQLNSSGTLTASTSEPSAIMDGMVKLKMDLETGSSPDCTNDSSGIAGSENNVIYL</sequence>
<evidence type="ECO:0000313" key="4">
    <source>
        <dbReference type="Proteomes" id="UP000659654"/>
    </source>
</evidence>
<dbReference type="Proteomes" id="UP000582659">
    <property type="component" value="Unassembled WGS sequence"/>
</dbReference>
<name>A0A1I7STK5_BURXY</name>
<keyword evidence="4" id="KW-1185">Reference proteome</keyword>
<organism evidence="3 5">
    <name type="scientific">Bursaphelenchus xylophilus</name>
    <name type="common">Pinewood nematode worm</name>
    <name type="synonym">Aphelenchoides xylophilus</name>
    <dbReference type="NCBI Taxonomy" id="6326"/>
    <lineage>
        <taxon>Eukaryota</taxon>
        <taxon>Metazoa</taxon>
        <taxon>Ecdysozoa</taxon>
        <taxon>Nematoda</taxon>
        <taxon>Chromadorea</taxon>
        <taxon>Rhabditida</taxon>
        <taxon>Tylenchina</taxon>
        <taxon>Tylenchomorpha</taxon>
        <taxon>Aphelenchoidea</taxon>
        <taxon>Aphelenchoididae</taxon>
        <taxon>Bursaphelenchus</taxon>
    </lineage>
</organism>
<feature type="transmembrane region" description="Helical" evidence="1">
    <location>
        <begin position="33"/>
        <end position="54"/>
    </location>
</feature>
<gene>
    <name evidence="2" type="ORF">BXYJ_LOCUS6642</name>
</gene>
<keyword evidence="1" id="KW-0472">Membrane</keyword>
<accession>A0A1I7STK5</accession>
<protein>
    <submittedName>
        <fullName evidence="2">(pine wood nematode) hypothetical protein</fullName>
    </submittedName>
</protein>
<dbReference type="EMBL" id="CAJFCV020000003">
    <property type="protein sequence ID" value="CAG9108293.1"/>
    <property type="molecule type" value="Genomic_DNA"/>
</dbReference>
<evidence type="ECO:0000313" key="2">
    <source>
        <dbReference type="EMBL" id="CAD5221366.1"/>
    </source>
</evidence>
<dbReference type="Proteomes" id="UP000659654">
    <property type="component" value="Unassembled WGS sequence"/>
</dbReference>